<protein>
    <recommendedName>
        <fullName evidence="1">DUF1330 domain-containing protein</fullName>
    </recommendedName>
</protein>
<evidence type="ECO:0000259" key="1">
    <source>
        <dbReference type="Pfam" id="PF07045"/>
    </source>
</evidence>
<organism evidence="2">
    <name type="scientific">marine metagenome</name>
    <dbReference type="NCBI Taxonomy" id="408172"/>
    <lineage>
        <taxon>unclassified sequences</taxon>
        <taxon>metagenomes</taxon>
        <taxon>ecological metagenomes</taxon>
    </lineage>
</organism>
<reference evidence="2" key="1">
    <citation type="submission" date="2018-05" db="EMBL/GenBank/DDBJ databases">
        <authorList>
            <person name="Lanie J.A."/>
            <person name="Ng W.-L."/>
            <person name="Kazmierczak K.M."/>
            <person name="Andrzejewski T.M."/>
            <person name="Davidsen T.M."/>
            <person name="Wayne K.J."/>
            <person name="Tettelin H."/>
            <person name="Glass J.I."/>
            <person name="Rusch D."/>
            <person name="Podicherti R."/>
            <person name="Tsui H.-C.T."/>
            <person name="Winkler M.E."/>
        </authorList>
    </citation>
    <scope>NUCLEOTIDE SEQUENCE</scope>
</reference>
<dbReference type="InterPro" id="IPR010753">
    <property type="entry name" value="DUF1330"/>
</dbReference>
<proteinExistence type="predicted"/>
<dbReference type="SUPFAM" id="SSF54909">
    <property type="entry name" value="Dimeric alpha+beta barrel"/>
    <property type="match status" value="1"/>
</dbReference>
<accession>A0A382W071</accession>
<dbReference type="Gene3D" id="3.30.70.100">
    <property type="match status" value="1"/>
</dbReference>
<gene>
    <name evidence="2" type="ORF">METZ01_LOCUS404894</name>
</gene>
<evidence type="ECO:0000313" key="2">
    <source>
        <dbReference type="EMBL" id="SVD52040.1"/>
    </source>
</evidence>
<sequence length="42" mass="4898">MVVLEFESVEQSRKFYHSPEYQAVIGQRLSSTDTNTVFMDID</sequence>
<name>A0A382W071_9ZZZZ</name>
<dbReference type="Pfam" id="PF07045">
    <property type="entry name" value="DUF1330"/>
    <property type="match status" value="1"/>
</dbReference>
<dbReference type="InterPro" id="IPR011008">
    <property type="entry name" value="Dimeric_a/b-barrel"/>
</dbReference>
<dbReference type="EMBL" id="UINC01155913">
    <property type="protein sequence ID" value="SVD52040.1"/>
    <property type="molecule type" value="Genomic_DNA"/>
</dbReference>
<feature type="domain" description="DUF1330" evidence="1">
    <location>
        <begin position="2"/>
        <end position="40"/>
    </location>
</feature>
<dbReference type="AlphaFoldDB" id="A0A382W071"/>